<dbReference type="Gene3D" id="1.20.1280.50">
    <property type="match status" value="1"/>
</dbReference>
<dbReference type="OrthoDB" id="539213at2759"/>
<reference evidence="2 3" key="1">
    <citation type="submission" date="2016-12" db="EMBL/GenBank/DDBJ databases">
        <title>The genomes of Aspergillus section Nigri reveals drivers in fungal speciation.</title>
        <authorList>
            <consortium name="DOE Joint Genome Institute"/>
            <person name="Vesth T.C."/>
            <person name="Nybo J."/>
            <person name="Theobald S."/>
            <person name="Brandl J."/>
            <person name="Frisvad J.C."/>
            <person name="Nielsen K.F."/>
            <person name="Lyhne E.K."/>
            <person name="Kogle M.E."/>
            <person name="Kuo A."/>
            <person name="Riley R."/>
            <person name="Clum A."/>
            <person name="Nolan M."/>
            <person name="Lipzen A."/>
            <person name="Salamov A."/>
            <person name="Henrissat B."/>
            <person name="Wiebenga A."/>
            <person name="De Vries R.P."/>
            <person name="Grigoriev I.V."/>
            <person name="Mortensen U.H."/>
            <person name="Andersen M.R."/>
            <person name="Baker S.E."/>
        </authorList>
    </citation>
    <scope>NUCLEOTIDE SEQUENCE [LARGE SCALE GENOMIC DNA]</scope>
    <source>
        <strain evidence="2 3">IBT 23096</strain>
    </source>
</reference>
<dbReference type="InterPro" id="IPR002110">
    <property type="entry name" value="Ankyrin_rpt"/>
</dbReference>
<dbReference type="PROSITE" id="PS50181">
    <property type="entry name" value="FBOX"/>
    <property type="match status" value="1"/>
</dbReference>
<dbReference type="STRING" id="1392250.A0A2I2G2L0"/>
<organism evidence="2 3">
    <name type="scientific">Aspergillus steynii IBT 23096</name>
    <dbReference type="NCBI Taxonomy" id="1392250"/>
    <lineage>
        <taxon>Eukaryota</taxon>
        <taxon>Fungi</taxon>
        <taxon>Dikarya</taxon>
        <taxon>Ascomycota</taxon>
        <taxon>Pezizomycotina</taxon>
        <taxon>Eurotiomycetes</taxon>
        <taxon>Eurotiomycetidae</taxon>
        <taxon>Eurotiales</taxon>
        <taxon>Aspergillaceae</taxon>
        <taxon>Aspergillus</taxon>
        <taxon>Aspergillus subgen. Circumdati</taxon>
    </lineage>
</organism>
<dbReference type="GeneID" id="36561212"/>
<feature type="domain" description="F-box" evidence="1">
    <location>
        <begin position="3"/>
        <end position="51"/>
    </location>
</feature>
<dbReference type="Pfam" id="PF00646">
    <property type="entry name" value="F-box"/>
    <property type="match status" value="1"/>
</dbReference>
<dbReference type="Proteomes" id="UP000234275">
    <property type="component" value="Unassembled WGS sequence"/>
</dbReference>
<proteinExistence type="predicted"/>
<dbReference type="VEuPathDB" id="FungiDB:P170DRAFT_477968"/>
<dbReference type="AlphaFoldDB" id="A0A2I2G2L0"/>
<evidence type="ECO:0000259" key="1">
    <source>
        <dbReference type="PROSITE" id="PS50181"/>
    </source>
</evidence>
<evidence type="ECO:0000313" key="3">
    <source>
        <dbReference type="Proteomes" id="UP000234275"/>
    </source>
</evidence>
<gene>
    <name evidence="2" type="ORF">P170DRAFT_477968</name>
</gene>
<dbReference type="Pfam" id="PF13637">
    <property type="entry name" value="Ank_4"/>
    <property type="match status" value="1"/>
</dbReference>
<dbReference type="SUPFAM" id="SSF81383">
    <property type="entry name" value="F-box domain"/>
    <property type="match status" value="1"/>
</dbReference>
<dbReference type="InterPro" id="IPR036770">
    <property type="entry name" value="Ankyrin_rpt-contain_sf"/>
</dbReference>
<protein>
    <recommendedName>
        <fullName evidence="1">F-box domain-containing protein</fullName>
    </recommendedName>
</protein>
<accession>A0A2I2G2L0</accession>
<name>A0A2I2G2L0_9EURO</name>
<sequence>MSSTGFNKLPVELALEISQYLDHVSIARLSGVCKNLSHILKDSSQEAAREYAFLPTLRAPRCDEIGDEIREWDRRSTRPRPSASHIEMAIIENRIESLRAFLDAGVDPNSFGTDGLRLLGTALRNLRLDAVKKLLEYKVDVNLRVRSGRSPWRYFDREFENSPLAYACRALEALEGHPAVPASYCPRTNYDVDVVLPIINAGYESFSSFDISLLSTRRDFPHIMISLLDKGLDLKDLSNPHGTGALIGAACDILHWPYTMRLQYTDMLESATNEKWPTGQAPYGEDLPMAEYMDLVAFVYTKYPELHE</sequence>
<comment type="caution">
    <text evidence="2">The sequence shown here is derived from an EMBL/GenBank/DDBJ whole genome shotgun (WGS) entry which is preliminary data.</text>
</comment>
<dbReference type="EMBL" id="MSFO01000006">
    <property type="protein sequence ID" value="PLB47106.1"/>
    <property type="molecule type" value="Genomic_DNA"/>
</dbReference>
<evidence type="ECO:0000313" key="2">
    <source>
        <dbReference type="EMBL" id="PLB47106.1"/>
    </source>
</evidence>
<keyword evidence="3" id="KW-1185">Reference proteome</keyword>
<dbReference type="SUPFAM" id="SSF48403">
    <property type="entry name" value="Ankyrin repeat"/>
    <property type="match status" value="1"/>
</dbReference>
<dbReference type="InterPro" id="IPR001810">
    <property type="entry name" value="F-box_dom"/>
</dbReference>
<dbReference type="InterPro" id="IPR036047">
    <property type="entry name" value="F-box-like_dom_sf"/>
</dbReference>
<dbReference type="Gene3D" id="1.25.40.20">
    <property type="entry name" value="Ankyrin repeat-containing domain"/>
    <property type="match status" value="1"/>
</dbReference>
<dbReference type="CDD" id="cd09917">
    <property type="entry name" value="F-box_SF"/>
    <property type="match status" value="1"/>
</dbReference>
<dbReference type="RefSeq" id="XP_024702408.1">
    <property type="nucleotide sequence ID" value="XM_024853514.1"/>
</dbReference>